<reference evidence="7 8" key="1">
    <citation type="submission" date="2018-08" db="EMBL/GenBank/DDBJ databases">
        <title>Draft genome of the lignicolous fungus Coniochaeta pulveracea.</title>
        <authorList>
            <person name="Borstlap C.J."/>
            <person name="De Witt R.N."/>
            <person name="Botha A."/>
            <person name="Volschenk H."/>
        </authorList>
    </citation>
    <scope>NUCLEOTIDE SEQUENCE [LARGE SCALE GENOMIC DNA]</scope>
    <source>
        <strain evidence="7 8">CAB683</strain>
    </source>
</reference>
<dbReference type="InterPro" id="IPR018506">
    <property type="entry name" value="Cyt_B5_heme-BS"/>
</dbReference>
<dbReference type="EMBL" id="QVQW01000007">
    <property type="protein sequence ID" value="RKU47859.1"/>
    <property type="molecule type" value="Genomic_DNA"/>
</dbReference>
<dbReference type="PROSITE" id="PS50255">
    <property type="entry name" value="CYTOCHROME_B5_2"/>
    <property type="match status" value="1"/>
</dbReference>
<dbReference type="AlphaFoldDB" id="A0A420YIZ4"/>
<dbReference type="InterPro" id="IPR050668">
    <property type="entry name" value="Cytochrome_b5"/>
</dbReference>
<evidence type="ECO:0000256" key="5">
    <source>
        <dbReference type="RuleBase" id="RU362121"/>
    </source>
</evidence>
<evidence type="ECO:0000313" key="7">
    <source>
        <dbReference type="EMBL" id="RKU47859.1"/>
    </source>
</evidence>
<accession>A0A420YIZ4</accession>
<organism evidence="7 8">
    <name type="scientific">Coniochaeta pulveracea</name>
    <dbReference type="NCBI Taxonomy" id="177199"/>
    <lineage>
        <taxon>Eukaryota</taxon>
        <taxon>Fungi</taxon>
        <taxon>Dikarya</taxon>
        <taxon>Ascomycota</taxon>
        <taxon>Pezizomycotina</taxon>
        <taxon>Sordariomycetes</taxon>
        <taxon>Sordariomycetidae</taxon>
        <taxon>Coniochaetales</taxon>
        <taxon>Coniochaetaceae</taxon>
        <taxon>Coniochaeta</taxon>
    </lineage>
</organism>
<dbReference type="Proteomes" id="UP000275385">
    <property type="component" value="Unassembled WGS sequence"/>
</dbReference>
<comment type="caution">
    <text evidence="7">The sequence shown here is derived from an EMBL/GenBank/DDBJ whole genome shotgun (WGS) entry which is preliminary data.</text>
</comment>
<protein>
    <recommendedName>
        <fullName evidence="6">Cytochrome b5 heme-binding domain-containing protein</fullName>
    </recommendedName>
</protein>
<dbReference type="GO" id="GO:0016020">
    <property type="term" value="C:membrane"/>
    <property type="evidence" value="ECO:0007669"/>
    <property type="project" value="TreeGrafter"/>
</dbReference>
<dbReference type="InterPro" id="IPR036400">
    <property type="entry name" value="Cyt_B5-like_heme/steroid_sf"/>
</dbReference>
<dbReference type="PANTHER" id="PTHR19359">
    <property type="entry name" value="CYTOCHROME B5"/>
    <property type="match status" value="1"/>
</dbReference>
<dbReference type="Pfam" id="PF00173">
    <property type="entry name" value="Cyt-b5"/>
    <property type="match status" value="1"/>
</dbReference>
<dbReference type="Gene3D" id="3.10.120.10">
    <property type="entry name" value="Cytochrome b5-like heme/steroid binding domain"/>
    <property type="match status" value="1"/>
</dbReference>
<comment type="similarity">
    <text evidence="4 5">Belongs to the cytochrome b5 family.</text>
</comment>
<keyword evidence="2 5" id="KW-0479">Metal-binding</keyword>
<keyword evidence="1 5" id="KW-0349">Heme</keyword>
<dbReference type="SUPFAM" id="SSF55856">
    <property type="entry name" value="Cytochrome b5-like heme/steroid binding domain"/>
    <property type="match status" value="1"/>
</dbReference>
<proteinExistence type="inferred from homology"/>
<dbReference type="GO" id="GO:0020037">
    <property type="term" value="F:heme binding"/>
    <property type="evidence" value="ECO:0007669"/>
    <property type="project" value="UniProtKB-UniRule"/>
</dbReference>
<keyword evidence="8" id="KW-1185">Reference proteome</keyword>
<sequence>MGWMRLTSVETRAVQPTDHLVEQLNKTSLDVTTTHIEDTNNPNVRIKENYGPVPTSVSDEELLPFIPASVVSAAATSNRHWIVIDNTVYDCTEFITEHPGGQEVLKPFKGTLGVKNKFKERPRFVGLRPWGADYL</sequence>
<dbReference type="InterPro" id="IPR001199">
    <property type="entry name" value="Cyt_B5-like_heme/steroid-bd"/>
</dbReference>
<dbReference type="OrthoDB" id="260519at2759"/>
<gene>
    <name evidence="7" type="ORF">DL546_008530</name>
</gene>
<dbReference type="GO" id="GO:0046872">
    <property type="term" value="F:metal ion binding"/>
    <property type="evidence" value="ECO:0007669"/>
    <property type="project" value="UniProtKB-UniRule"/>
</dbReference>
<evidence type="ECO:0000256" key="1">
    <source>
        <dbReference type="ARBA" id="ARBA00022617"/>
    </source>
</evidence>
<feature type="domain" description="Cytochrome b5 heme-binding" evidence="6">
    <location>
        <begin position="63"/>
        <end position="110"/>
    </location>
</feature>
<evidence type="ECO:0000256" key="3">
    <source>
        <dbReference type="ARBA" id="ARBA00023004"/>
    </source>
</evidence>
<name>A0A420YIZ4_9PEZI</name>
<evidence type="ECO:0000259" key="6">
    <source>
        <dbReference type="PROSITE" id="PS50255"/>
    </source>
</evidence>
<evidence type="ECO:0000256" key="2">
    <source>
        <dbReference type="ARBA" id="ARBA00022723"/>
    </source>
</evidence>
<evidence type="ECO:0000313" key="8">
    <source>
        <dbReference type="Proteomes" id="UP000275385"/>
    </source>
</evidence>
<evidence type="ECO:0000256" key="4">
    <source>
        <dbReference type="ARBA" id="ARBA00038168"/>
    </source>
</evidence>
<dbReference type="PROSITE" id="PS00191">
    <property type="entry name" value="CYTOCHROME_B5_1"/>
    <property type="match status" value="1"/>
</dbReference>
<dbReference type="STRING" id="177199.A0A420YIZ4"/>
<keyword evidence="3 5" id="KW-0408">Iron</keyword>